<name>A0A4R6TWU6_9BACI</name>
<protein>
    <submittedName>
        <fullName evidence="5">ABC-type nitrate/sulfonate/bicarbonate transport system ATPase subunit</fullName>
    </submittedName>
</protein>
<keyword evidence="1" id="KW-0813">Transport</keyword>
<accession>A0A4R6TWU6</accession>
<gene>
    <name evidence="5" type="ORF">EV213_11642</name>
</gene>
<dbReference type="CDD" id="cd03293">
    <property type="entry name" value="ABC_NrtD_SsuB_transporters"/>
    <property type="match status" value="1"/>
</dbReference>
<keyword evidence="6" id="KW-1185">Reference proteome</keyword>
<keyword evidence="3" id="KW-0067">ATP-binding</keyword>
<dbReference type="OrthoDB" id="9802264at2"/>
<dbReference type="PANTHER" id="PTHR42788">
    <property type="entry name" value="TAURINE IMPORT ATP-BINDING PROTEIN-RELATED"/>
    <property type="match status" value="1"/>
</dbReference>
<evidence type="ECO:0000313" key="5">
    <source>
        <dbReference type="EMBL" id="TDQ36743.1"/>
    </source>
</evidence>
<feature type="domain" description="ABC transporter" evidence="4">
    <location>
        <begin position="6"/>
        <end position="233"/>
    </location>
</feature>
<dbReference type="SMART" id="SM00382">
    <property type="entry name" value="AAA"/>
    <property type="match status" value="1"/>
</dbReference>
<dbReference type="InterPro" id="IPR003439">
    <property type="entry name" value="ABC_transporter-like_ATP-bd"/>
</dbReference>
<evidence type="ECO:0000256" key="1">
    <source>
        <dbReference type="ARBA" id="ARBA00022448"/>
    </source>
</evidence>
<dbReference type="PANTHER" id="PTHR42788:SF2">
    <property type="entry name" value="ABC TRANSPORTER ATP-BINDING PROTEIN"/>
    <property type="match status" value="1"/>
</dbReference>
<dbReference type="GO" id="GO:0005524">
    <property type="term" value="F:ATP binding"/>
    <property type="evidence" value="ECO:0007669"/>
    <property type="project" value="UniProtKB-KW"/>
</dbReference>
<dbReference type="Proteomes" id="UP000295632">
    <property type="component" value="Unassembled WGS sequence"/>
</dbReference>
<dbReference type="RefSeq" id="WP_133581534.1">
    <property type="nucleotide sequence ID" value="NZ_SNYJ01000016.1"/>
</dbReference>
<keyword evidence="2" id="KW-0547">Nucleotide-binding</keyword>
<dbReference type="InterPro" id="IPR027417">
    <property type="entry name" value="P-loop_NTPase"/>
</dbReference>
<comment type="caution">
    <text evidence="5">The sequence shown here is derived from an EMBL/GenBank/DDBJ whole genome shotgun (WGS) entry which is preliminary data.</text>
</comment>
<evidence type="ECO:0000313" key="6">
    <source>
        <dbReference type="Proteomes" id="UP000295632"/>
    </source>
</evidence>
<sequence length="252" mass="27977">MNQPLIEVQAVEKAFGETVALASADLTVHSGEFVSIIGQSGCGKSTLLDIISGLVGPDRGDIFLDGQSVLHSTGHAGYMPQQDVLLPWRTIIDNVILPLQIDGTTKKAARKIAQEQLPKFGLEGFGDRYPDALSGGMKQRASFLRTCLTKKKLLLLDEPFGKLDALTRLEMQQWLVKLAHSMSLTILFVTHDIDEALLLSDRIYVMSPRPGRIVKELHVEGERPRSMETLSSPQLQEQKQTLLKMLFDQERS</sequence>
<dbReference type="AlphaFoldDB" id="A0A4R6TWU6"/>
<dbReference type="GO" id="GO:0016887">
    <property type="term" value="F:ATP hydrolysis activity"/>
    <property type="evidence" value="ECO:0007669"/>
    <property type="project" value="InterPro"/>
</dbReference>
<dbReference type="Gene3D" id="3.40.50.300">
    <property type="entry name" value="P-loop containing nucleotide triphosphate hydrolases"/>
    <property type="match status" value="1"/>
</dbReference>
<dbReference type="Pfam" id="PF00005">
    <property type="entry name" value="ABC_tran"/>
    <property type="match status" value="1"/>
</dbReference>
<dbReference type="SUPFAM" id="SSF52540">
    <property type="entry name" value="P-loop containing nucleoside triphosphate hydrolases"/>
    <property type="match status" value="1"/>
</dbReference>
<proteinExistence type="predicted"/>
<reference evidence="5 6" key="1">
    <citation type="submission" date="2019-03" db="EMBL/GenBank/DDBJ databases">
        <title>Genomic Encyclopedia of Type Strains, Phase IV (KMG-IV): sequencing the most valuable type-strain genomes for metagenomic binning, comparative biology and taxonomic classification.</title>
        <authorList>
            <person name="Goeker M."/>
        </authorList>
    </citation>
    <scope>NUCLEOTIDE SEQUENCE [LARGE SCALE GENOMIC DNA]</scope>
    <source>
        <strain evidence="5 6">DSM 28697</strain>
    </source>
</reference>
<dbReference type="PROSITE" id="PS50893">
    <property type="entry name" value="ABC_TRANSPORTER_2"/>
    <property type="match status" value="1"/>
</dbReference>
<dbReference type="InterPro" id="IPR050166">
    <property type="entry name" value="ABC_transporter_ATP-bind"/>
</dbReference>
<evidence type="ECO:0000256" key="3">
    <source>
        <dbReference type="ARBA" id="ARBA00022840"/>
    </source>
</evidence>
<dbReference type="EMBL" id="SNYJ01000016">
    <property type="protein sequence ID" value="TDQ36743.1"/>
    <property type="molecule type" value="Genomic_DNA"/>
</dbReference>
<evidence type="ECO:0000259" key="4">
    <source>
        <dbReference type="PROSITE" id="PS50893"/>
    </source>
</evidence>
<dbReference type="InterPro" id="IPR003593">
    <property type="entry name" value="AAA+_ATPase"/>
</dbReference>
<organism evidence="5 6">
    <name type="scientific">Aureibacillus halotolerans</name>
    <dbReference type="NCBI Taxonomy" id="1508390"/>
    <lineage>
        <taxon>Bacteria</taxon>
        <taxon>Bacillati</taxon>
        <taxon>Bacillota</taxon>
        <taxon>Bacilli</taxon>
        <taxon>Bacillales</taxon>
        <taxon>Bacillaceae</taxon>
        <taxon>Aureibacillus</taxon>
    </lineage>
</organism>
<evidence type="ECO:0000256" key="2">
    <source>
        <dbReference type="ARBA" id="ARBA00022741"/>
    </source>
</evidence>